<dbReference type="EMBL" id="PITJ01000095">
    <property type="protein sequence ID" value="TBU04721.1"/>
    <property type="molecule type" value="Genomic_DNA"/>
</dbReference>
<evidence type="ECO:0000313" key="10">
    <source>
        <dbReference type="Proteomes" id="UP000292282"/>
    </source>
</evidence>
<dbReference type="AlphaFoldDB" id="A0A4Q9LCB4"/>
<dbReference type="EMBL" id="PITK01000337">
    <property type="protein sequence ID" value="TBU13802.1"/>
    <property type="molecule type" value="Genomic_DNA"/>
</dbReference>
<dbReference type="Pfam" id="PF00046">
    <property type="entry name" value="Homeodomain"/>
    <property type="match status" value="1"/>
</dbReference>
<evidence type="ECO:0000256" key="2">
    <source>
        <dbReference type="ARBA" id="ARBA00023155"/>
    </source>
</evidence>
<dbReference type="VEuPathDB" id="MicrosporidiaDB:CWI38_0337p0020"/>
<dbReference type="OrthoDB" id="6159439at2759"/>
<evidence type="ECO:0000256" key="4">
    <source>
        <dbReference type="PROSITE-ProRule" id="PRU00108"/>
    </source>
</evidence>
<comment type="subcellular location">
    <subcellularLocation>
        <location evidence="4 5">Nucleus</location>
    </subcellularLocation>
</comment>
<dbReference type="Proteomes" id="UP000292282">
    <property type="component" value="Unassembled WGS sequence"/>
</dbReference>
<dbReference type="PROSITE" id="PS00027">
    <property type="entry name" value="HOMEOBOX_1"/>
    <property type="match status" value="1"/>
</dbReference>
<dbReference type="CDD" id="cd00086">
    <property type="entry name" value="homeodomain"/>
    <property type="match status" value="1"/>
</dbReference>
<comment type="caution">
    <text evidence="8">The sequence shown here is derived from an EMBL/GenBank/DDBJ whole genome shotgun (WGS) entry which is preliminary data.</text>
</comment>
<dbReference type="PANTHER" id="PTHR46255">
    <property type="entry name" value="SHORT STATURE HOMEOBOX"/>
    <property type="match status" value="1"/>
</dbReference>
<reference evidence="10 11" key="1">
    <citation type="submission" date="2017-12" db="EMBL/GenBank/DDBJ databases">
        <authorList>
            <person name="Pombert J.-F."/>
            <person name="Haag K.L."/>
            <person name="Ebert D."/>
        </authorList>
    </citation>
    <scope>NUCLEOTIDE SEQUENCE [LARGE SCALE GENOMIC DNA]</scope>
    <source>
        <strain evidence="8">FI-OER-3-3</strain>
        <strain evidence="9">IL-G-3</strain>
    </source>
</reference>
<evidence type="ECO:0000313" key="9">
    <source>
        <dbReference type="EMBL" id="TBU13802.1"/>
    </source>
</evidence>
<feature type="domain" description="Homeobox" evidence="7">
    <location>
        <begin position="23"/>
        <end position="83"/>
    </location>
</feature>
<evidence type="ECO:0000256" key="5">
    <source>
        <dbReference type="RuleBase" id="RU000682"/>
    </source>
</evidence>
<dbReference type="PANTHER" id="PTHR46255:SF3">
    <property type="entry name" value="HOMEOBOX DOMAIN-CONTAINING PROTEIN"/>
    <property type="match status" value="1"/>
</dbReference>
<dbReference type="InterPro" id="IPR001356">
    <property type="entry name" value="HD"/>
</dbReference>
<feature type="region of interest" description="Disordered" evidence="6">
    <location>
        <begin position="1"/>
        <end position="20"/>
    </location>
</feature>
<dbReference type="Gene3D" id="1.10.10.60">
    <property type="entry name" value="Homeodomain-like"/>
    <property type="match status" value="1"/>
</dbReference>
<protein>
    <submittedName>
        <fullName evidence="8">Homeobox domain-containing protein</fullName>
    </submittedName>
</protein>
<evidence type="ECO:0000256" key="3">
    <source>
        <dbReference type="ARBA" id="ARBA00023242"/>
    </source>
</evidence>
<evidence type="ECO:0000256" key="1">
    <source>
        <dbReference type="ARBA" id="ARBA00023125"/>
    </source>
</evidence>
<name>A0A4Q9LCB4_9MICR</name>
<dbReference type="PROSITE" id="PS50071">
    <property type="entry name" value="HOMEOBOX_2"/>
    <property type="match status" value="1"/>
</dbReference>
<dbReference type="VEuPathDB" id="MicrosporidiaDB:CWI37_0095p0020"/>
<dbReference type="GO" id="GO:0005634">
    <property type="term" value="C:nucleus"/>
    <property type="evidence" value="ECO:0007669"/>
    <property type="project" value="UniProtKB-SubCell"/>
</dbReference>
<dbReference type="GO" id="GO:1990837">
    <property type="term" value="F:sequence-specific double-stranded DNA binding"/>
    <property type="evidence" value="ECO:0007669"/>
    <property type="project" value="TreeGrafter"/>
</dbReference>
<organism evidence="8 11">
    <name type="scientific">Hamiltosporidium tvaerminnensis</name>
    <dbReference type="NCBI Taxonomy" id="1176355"/>
    <lineage>
        <taxon>Eukaryota</taxon>
        <taxon>Fungi</taxon>
        <taxon>Fungi incertae sedis</taxon>
        <taxon>Microsporidia</taxon>
        <taxon>Dubosqiidae</taxon>
        <taxon>Hamiltosporidium</taxon>
    </lineage>
</organism>
<dbReference type="InterPro" id="IPR052631">
    <property type="entry name" value="Paired_homeobox_Bicoid"/>
</dbReference>
<dbReference type="Proteomes" id="UP000292362">
    <property type="component" value="Unassembled WGS sequence"/>
</dbReference>
<dbReference type="SMART" id="SM00389">
    <property type="entry name" value="HOX"/>
    <property type="match status" value="1"/>
</dbReference>
<evidence type="ECO:0000256" key="6">
    <source>
        <dbReference type="SAM" id="MobiDB-lite"/>
    </source>
</evidence>
<evidence type="ECO:0000313" key="8">
    <source>
        <dbReference type="EMBL" id="TBU04721.1"/>
    </source>
</evidence>
<sequence>MRDDCEQSDERSERCSSDSKITEYKKRSRTVMSPGQAKVLKKYFEINTFPSTEVREELARTLGMKPRTVQIWFQNQRQKTKHRHEGLYNQLYNHAFYNSSLAQINHYLPKSCTGLDILAEAALGNHIDYKTTKENVMKNKLRDKTQQ</sequence>
<evidence type="ECO:0000313" key="11">
    <source>
        <dbReference type="Proteomes" id="UP000292362"/>
    </source>
</evidence>
<evidence type="ECO:0000259" key="7">
    <source>
        <dbReference type="PROSITE" id="PS50071"/>
    </source>
</evidence>
<dbReference type="SUPFAM" id="SSF46689">
    <property type="entry name" value="Homeodomain-like"/>
    <property type="match status" value="1"/>
</dbReference>
<gene>
    <name evidence="8" type="ORF">CWI37_0095p0020</name>
    <name evidence="9" type="ORF">CWI38_0337p0020</name>
</gene>
<dbReference type="InterPro" id="IPR017970">
    <property type="entry name" value="Homeobox_CS"/>
</dbReference>
<dbReference type="STRING" id="1176355.A0A4Q9LCB4"/>
<dbReference type="GO" id="GO:0000981">
    <property type="term" value="F:DNA-binding transcription factor activity, RNA polymerase II-specific"/>
    <property type="evidence" value="ECO:0007669"/>
    <property type="project" value="InterPro"/>
</dbReference>
<feature type="DNA-binding region" description="Homeobox" evidence="4">
    <location>
        <begin position="25"/>
        <end position="84"/>
    </location>
</feature>
<proteinExistence type="predicted"/>
<accession>A0A4Q9LCB4</accession>
<keyword evidence="10" id="KW-1185">Reference proteome</keyword>
<keyword evidence="3 4" id="KW-0539">Nucleus</keyword>
<dbReference type="InterPro" id="IPR009057">
    <property type="entry name" value="Homeodomain-like_sf"/>
</dbReference>
<keyword evidence="2 4" id="KW-0371">Homeobox</keyword>
<keyword evidence="1 4" id="KW-0238">DNA-binding</keyword>